<evidence type="ECO:0000259" key="1">
    <source>
        <dbReference type="Pfam" id="PF23355"/>
    </source>
</evidence>
<name>A0A9K3CZG4_9EUKA</name>
<dbReference type="InterPro" id="IPR055458">
    <property type="entry name" value="IFT52_GIFT"/>
</dbReference>
<keyword evidence="3" id="KW-1185">Reference proteome</keyword>
<dbReference type="OrthoDB" id="10259368at2759"/>
<evidence type="ECO:0000313" key="2">
    <source>
        <dbReference type="EMBL" id="GIQ85221.1"/>
    </source>
</evidence>
<dbReference type="PANTHER" id="PTHR12969">
    <property type="entry name" value="NGD5/OSM-6/IFT52"/>
    <property type="match status" value="1"/>
</dbReference>
<comment type="caution">
    <text evidence="2">The sequence shown here is derived from an EMBL/GenBank/DDBJ whole genome shotgun (WGS) entry which is preliminary data.</text>
</comment>
<sequence>MSSALPLVLFDSSKDETHTVDTGLTELVSSLKYSYEVGSNQIDTSAGLPACSVFVFADPKSDFSGPEVTALDAHLQSGRSVLITTDERRATQMAGGPLGEYLTTLGISIQPDNAIVNSVYTTEFHPKNARCIRCASLSALEVALVKEAQV</sequence>
<feature type="domain" description="IFT52 GIFT" evidence="1">
    <location>
        <begin position="8"/>
        <end position="129"/>
    </location>
</feature>
<organism evidence="2 3">
    <name type="scientific">Kipferlia bialata</name>
    <dbReference type="NCBI Taxonomy" id="797122"/>
    <lineage>
        <taxon>Eukaryota</taxon>
        <taxon>Metamonada</taxon>
        <taxon>Carpediemonas-like organisms</taxon>
        <taxon>Kipferlia</taxon>
    </lineage>
</organism>
<dbReference type="AlphaFoldDB" id="A0A9K3CZG4"/>
<protein>
    <recommendedName>
        <fullName evidence="1">IFT52 GIFT domain-containing protein</fullName>
    </recommendedName>
</protein>
<proteinExistence type="predicted"/>
<evidence type="ECO:0000313" key="3">
    <source>
        <dbReference type="Proteomes" id="UP000265618"/>
    </source>
</evidence>
<reference evidence="2 3" key="1">
    <citation type="journal article" date="2018" name="PLoS ONE">
        <title>The draft genome of Kipferlia bialata reveals reductive genome evolution in fornicate parasites.</title>
        <authorList>
            <person name="Tanifuji G."/>
            <person name="Takabayashi S."/>
            <person name="Kume K."/>
            <person name="Takagi M."/>
            <person name="Nakayama T."/>
            <person name="Kamikawa R."/>
            <person name="Inagaki Y."/>
            <person name="Hashimoto T."/>
        </authorList>
    </citation>
    <scope>NUCLEOTIDE SEQUENCE [LARGE SCALE GENOMIC DNA]</scope>
    <source>
        <strain evidence="2">NY0173</strain>
    </source>
</reference>
<accession>A0A9K3CZG4</accession>
<dbReference type="Proteomes" id="UP000265618">
    <property type="component" value="Unassembled WGS sequence"/>
</dbReference>
<dbReference type="Pfam" id="PF23355">
    <property type="entry name" value="IFT52_GIFT"/>
    <property type="match status" value="1"/>
</dbReference>
<dbReference type="PANTHER" id="PTHR12969:SF7">
    <property type="entry name" value="INTRAFLAGELLAR TRANSPORT PROTEIN 52 HOMOLOG"/>
    <property type="match status" value="1"/>
</dbReference>
<dbReference type="EMBL" id="BDIP01001829">
    <property type="protein sequence ID" value="GIQ85221.1"/>
    <property type="molecule type" value="Genomic_DNA"/>
</dbReference>
<gene>
    <name evidence="2" type="ORF">KIPB_006857</name>
</gene>
<dbReference type="InterPro" id="IPR039975">
    <property type="entry name" value="IFT52"/>
</dbReference>